<evidence type="ECO:0000313" key="2">
    <source>
        <dbReference type="Proteomes" id="UP000011769"/>
    </source>
</evidence>
<sequence length="43" mass="4813">MVNLGRSMVSYLLGNKVILGVLGSDVADRIKDFRMPRSTFKNI</sequence>
<organism evidence="1 2">
    <name type="scientific">Streptococcus parauberis KRS-02083</name>
    <dbReference type="NCBI Taxonomy" id="1207545"/>
    <lineage>
        <taxon>Bacteria</taxon>
        <taxon>Bacillati</taxon>
        <taxon>Bacillota</taxon>
        <taxon>Bacilli</taxon>
        <taxon>Lactobacillales</taxon>
        <taxon>Streptococcaceae</taxon>
        <taxon>Streptococcus</taxon>
    </lineage>
</organism>
<gene>
    <name evidence="1" type="ORF">SPJ1_0419</name>
</gene>
<accession>A0ABP2T1C0</accession>
<keyword evidence="2" id="KW-1185">Reference proteome</keyword>
<protein>
    <submittedName>
        <fullName evidence="1">Uncharacterized protein</fullName>
    </submittedName>
</protein>
<reference evidence="1 2" key="1">
    <citation type="journal article" date="2013" name="PLoS ONE">
        <title>Comparative Genomic Characterization of Three Streptococcus parauberis Strains in Fish Pathogen, as Assessed by Wide-Genome Analyses.</title>
        <authorList>
            <person name="Nho S.W."/>
            <person name="Hikima J."/>
            <person name="Park S.B."/>
            <person name="Jang H.B."/>
            <person name="Cha I.S."/>
            <person name="Yasuike M."/>
            <person name="Nakamura Y."/>
            <person name="Fujiwara A."/>
            <person name="Sano M."/>
            <person name="Kanai K."/>
            <person name="Kondo H."/>
            <person name="Hirono I."/>
            <person name="Takeyama H."/>
            <person name="Aoki T."/>
            <person name="Jung T.S."/>
        </authorList>
    </citation>
    <scope>NUCLEOTIDE SEQUENCE [LARGE SCALE GENOMIC DNA]</scope>
    <source>
        <strain evidence="1 2">KRS-02083</strain>
    </source>
</reference>
<dbReference type="Proteomes" id="UP000011769">
    <property type="component" value="Unassembled WGS sequence"/>
</dbReference>
<comment type="caution">
    <text evidence="1">The sequence shown here is derived from an EMBL/GenBank/DDBJ whole genome shotgun (WGS) entry which is preliminary data.</text>
</comment>
<name>A0ABP2T1C0_9STRE</name>
<evidence type="ECO:0000313" key="1">
    <source>
        <dbReference type="EMBL" id="EMG26457.1"/>
    </source>
</evidence>
<dbReference type="EMBL" id="ALYM01000001">
    <property type="protein sequence ID" value="EMG26457.1"/>
    <property type="molecule type" value="Genomic_DNA"/>
</dbReference>
<proteinExistence type="predicted"/>